<gene>
    <name evidence="1" type="ORF">SAMN05444159_3334</name>
</gene>
<dbReference type="Gene3D" id="1.20.120.450">
    <property type="entry name" value="dinb family like domain"/>
    <property type="match status" value="1"/>
</dbReference>
<proteinExistence type="predicted"/>
<dbReference type="SUPFAM" id="SSF109854">
    <property type="entry name" value="DinB/YfiT-like putative metalloenzymes"/>
    <property type="match status" value="1"/>
</dbReference>
<dbReference type="Pfam" id="PF09351">
    <property type="entry name" value="DUF1993"/>
    <property type="match status" value="1"/>
</dbReference>
<dbReference type="RefSeq" id="WP_197688444.1">
    <property type="nucleotide sequence ID" value="NZ_LT670844.1"/>
</dbReference>
<dbReference type="Proteomes" id="UP000189935">
    <property type="component" value="Chromosome I"/>
</dbReference>
<dbReference type="PANTHER" id="PTHR36922">
    <property type="entry name" value="BLL2446 PROTEIN"/>
    <property type="match status" value="1"/>
</dbReference>
<protein>
    <recommendedName>
        <fullName evidence="3">DUF1993 domain-containing protein</fullName>
    </recommendedName>
</protein>
<name>A0A1M6SQT5_9BRAD</name>
<evidence type="ECO:0000313" key="2">
    <source>
        <dbReference type="Proteomes" id="UP000189935"/>
    </source>
</evidence>
<sequence>MTSMMYAMAVESFVPGLNSLTSLLDKGAAYARESKLDLVNARLAPDMYTLAQQVQQACNYAKDGTVRLTGRIPAERDAVGTSFAGLKAEIARTIEHLDGVTAAAFEGAEGRDCSIDRSDEGFVITMDGLRFLRAWSLPHFYFHLVTAYDILRHNGVDIGKRDYASWIGDFVRPHN</sequence>
<dbReference type="PANTHER" id="PTHR36922:SF1">
    <property type="entry name" value="DUF1993 DOMAIN-CONTAINING PROTEIN"/>
    <property type="match status" value="1"/>
</dbReference>
<organism evidence="1 2">
    <name type="scientific">Bradyrhizobium lablabi</name>
    <dbReference type="NCBI Taxonomy" id="722472"/>
    <lineage>
        <taxon>Bacteria</taxon>
        <taxon>Pseudomonadati</taxon>
        <taxon>Pseudomonadota</taxon>
        <taxon>Alphaproteobacteria</taxon>
        <taxon>Hyphomicrobiales</taxon>
        <taxon>Nitrobacteraceae</taxon>
        <taxon>Bradyrhizobium</taxon>
    </lineage>
</organism>
<accession>A0A1M6SQT5</accession>
<dbReference type="AlphaFoldDB" id="A0A1M6SQT5"/>
<dbReference type="EMBL" id="LT670844">
    <property type="protein sequence ID" value="SHK47016.1"/>
    <property type="molecule type" value="Genomic_DNA"/>
</dbReference>
<evidence type="ECO:0008006" key="3">
    <source>
        <dbReference type="Google" id="ProtNLM"/>
    </source>
</evidence>
<reference evidence="1 2" key="1">
    <citation type="submission" date="2016-11" db="EMBL/GenBank/DDBJ databases">
        <authorList>
            <person name="Jaros S."/>
            <person name="Januszkiewicz K."/>
            <person name="Wedrychowicz H."/>
        </authorList>
    </citation>
    <scope>NUCLEOTIDE SEQUENCE [LARGE SCALE GENOMIC DNA]</scope>
    <source>
        <strain evidence="1 2">GAS499</strain>
    </source>
</reference>
<dbReference type="InterPro" id="IPR034660">
    <property type="entry name" value="DinB/YfiT-like"/>
</dbReference>
<dbReference type="InterPro" id="IPR018531">
    <property type="entry name" value="DUF1993"/>
</dbReference>
<evidence type="ECO:0000313" key="1">
    <source>
        <dbReference type="EMBL" id="SHK47016.1"/>
    </source>
</evidence>